<dbReference type="AlphaFoldDB" id="A0A1K2IUI6"/>
<dbReference type="STRING" id="1612149.SAMN05216324_1166"/>
<reference evidence="2" key="1">
    <citation type="submission" date="2016-10" db="EMBL/GenBank/DDBJ databases">
        <authorList>
            <person name="Varghese N."/>
            <person name="Submissions S."/>
        </authorList>
    </citation>
    <scope>NUCLEOTIDE SEQUENCE [LARGE SCALE GENOMIC DNA]</scope>
    <source>
        <strain evidence="2">SUR2</strain>
    </source>
</reference>
<evidence type="ECO:0008006" key="3">
    <source>
        <dbReference type="Google" id="ProtNLM"/>
    </source>
</evidence>
<gene>
    <name evidence="1" type="ORF">SAMN05216324_1166</name>
</gene>
<proteinExistence type="predicted"/>
<protein>
    <recommendedName>
        <fullName evidence="3">Replication initiation factor</fullName>
    </recommendedName>
</protein>
<dbReference type="EMBL" id="FPKW01000016">
    <property type="protein sequence ID" value="SFZ96097.1"/>
    <property type="molecule type" value="Genomic_DNA"/>
</dbReference>
<dbReference type="OrthoDB" id="1259317at2"/>
<dbReference type="Proteomes" id="UP000182034">
    <property type="component" value="Unassembled WGS sequence"/>
</dbReference>
<evidence type="ECO:0000313" key="2">
    <source>
        <dbReference type="Proteomes" id="UP000182034"/>
    </source>
</evidence>
<accession>A0A1K2IUI6</accession>
<organism evidence="1 2">
    <name type="scientific">Chryseobacterium limigenitum</name>
    <dbReference type="NCBI Taxonomy" id="1612149"/>
    <lineage>
        <taxon>Bacteria</taxon>
        <taxon>Pseudomonadati</taxon>
        <taxon>Bacteroidota</taxon>
        <taxon>Flavobacteriia</taxon>
        <taxon>Flavobacteriales</taxon>
        <taxon>Weeksellaceae</taxon>
        <taxon>Chryseobacterium group</taxon>
        <taxon>Chryseobacterium</taxon>
    </lineage>
</organism>
<sequence>MNSNLYKTQVDFISMKIDRQEASNLNWNNLVDHPTLRNRYTLVEKAGPNSKNFSLYVMSSGEITINLSIPYFLFGHNYHTVENEELQDFYIIIKKILGIDIKKSEVIELEYGGYYDSEISPEEFLKKILRMHNHDLIYSKSYMRMFEDKKQGICFKIYDAVENAKRKRTYTAERFTSEHIIKYEIKVKKPEKIFKSKLLFETLLGEPAQNSALVQLKKTLTKLKSQLVLPYEKKVEPVKYDLINIIYTAMKNIENHHPEHISIFKQLMDVIDESPLSSSQKSKRRKAIQYLEEQYEFSPF</sequence>
<dbReference type="RefSeq" id="WP_139255503.1">
    <property type="nucleotide sequence ID" value="NZ_FPKW01000016.1"/>
</dbReference>
<keyword evidence="2" id="KW-1185">Reference proteome</keyword>
<evidence type="ECO:0000313" key="1">
    <source>
        <dbReference type="EMBL" id="SFZ96097.1"/>
    </source>
</evidence>
<name>A0A1K2IUI6_9FLAO</name>